<protein>
    <submittedName>
        <fullName evidence="1">Uncharacterized protein</fullName>
    </submittedName>
</protein>
<evidence type="ECO:0000313" key="2">
    <source>
        <dbReference type="Proteomes" id="UP001243375"/>
    </source>
</evidence>
<proteinExistence type="predicted"/>
<organism evidence="1 2">
    <name type="scientific">Naganishia vaughanmartiniae</name>
    <dbReference type="NCBI Taxonomy" id="1424756"/>
    <lineage>
        <taxon>Eukaryota</taxon>
        <taxon>Fungi</taxon>
        <taxon>Dikarya</taxon>
        <taxon>Basidiomycota</taxon>
        <taxon>Agaricomycotina</taxon>
        <taxon>Tremellomycetes</taxon>
        <taxon>Filobasidiales</taxon>
        <taxon>Filobasidiaceae</taxon>
        <taxon>Naganishia</taxon>
    </lineage>
</organism>
<accession>A0ACC2WJA8</accession>
<name>A0ACC2WJA8_9TREE</name>
<gene>
    <name evidence="1" type="ORF">QFC22_006510</name>
</gene>
<dbReference type="Proteomes" id="UP001243375">
    <property type="component" value="Unassembled WGS sequence"/>
</dbReference>
<keyword evidence="2" id="KW-1185">Reference proteome</keyword>
<comment type="caution">
    <text evidence="1">The sequence shown here is derived from an EMBL/GenBank/DDBJ whole genome shotgun (WGS) entry which is preliminary data.</text>
</comment>
<dbReference type="EMBL" id="JASBWU010000030">
    <property type="protein sequence ID" value="KAJ9111483.1"/>
    <property type="molecule type" value="Genomic_DNA"/>
</dbReference>
<sequence length="540" mass="57398">MSQSNYSPFSPSQNGLRRRLAVKNEGQATDNGRIRIDTAFLNNAEARATKSAITPSHYQRAALIALAQSPLASTCIDARRFARFSALLSAEHSPSAAQIGGDIKGSPIPSEATYPPHKAGGSYPRESPSTAVTTARWANSYKTSSHSAVQFNRDNYAVMYATPFTPDWSLMKPVDLSAWSPCMSTPLVTPYDQKSHGPRSNLESNLGSPSGTSGKEAQMNGGGFNPALKPSAKVFIPSSTPTLMGNPQPKRMLGTESLPARHCMPSAAVGIQKSEATRTHLSANSPSHSFAMGAQYTVFEVPKALTPLARPSAALPARPVECAVAPNLPRWAHSPGHAMLASLESTNKQANGSMMRSSMMRRATVSLADGQSLPAIPVVSQSLVTKLVILAAQDTDDSGEDEEPLTSCVRSTSMTPWAIQKTRELSNSLLGESEAAEENALILDIATQTDCPMTAKTSTGRMKSPESMASNLIAVQTPSSAVKVETGMMLKGANSFGGNSWRRQVQSSWTPSREPRKPNVTPSIPGGLLGAVPMHSVQIN</sequence>
<reference evidence="1" key="1">
    <citation type="submission" date="2023-04" db="EMBL/GenBank/DDBJ databases">
        <title>Draft Genome sequencing of Naganishia species isolated from polar environments using Oxford Nanopore Technology.</title>
        <authorList>
            <person name="Leo P."/>
            <person name="Venkateswaran K."/>
        </authorList>
    </citation>
    <scope>NUCLEOTIDE SEQUENCE</scope>
    <source>
        <strain evidence="1">MNA-CCFEE 5425</strain>
    </source>
</reference>
<evidence type="ECO:0000313" key="1">
    <source>
        <dbReference type="EMBL" id="KAJ9111483.1"/>
    </source>
</evidence>